<feature type="transmembrane region" description="Helical" evidence="10">
    <location>
        <begin position="30"/>
        <end position="59"/>
    </location>
</feature>
<comment type="subcellular location">
    <subcellularLocation>
        <location evidence="1 10">Cell membrane</location>
        <topology evidence="1 10">Multi-pass membrane protein</topology>
    </subcellularLocation>
</comment>
<keyword evidence="4" id="KW-0813">Transport</keyword>
<keyword evidence="6" id="KW-0592">Phosphate transport</keyword>
<dbReference type="PANTHER" id="PTHR42922">
    <property type="entry name" value="PHOSPHATE TRANSPORT SYSTEM PERMEASE PROTEIN PSTA"/>
    <property type="match status" value="1"/>
</dbReference>
<dbReference type="GO" id="GO:0005315">
    <property type="term" value="F:phosphate transmembrane transporter activity"/>
    <property type="evidence" value="ECO:0007669"/>
    <property type="project" value="InterPro"/>
</dbReference>
<evidence type="ECO:0000256" key="9">
    <source>
        <dbReference type="ARBA" id="ARBA00023136"/>
    </source>
</evidence>
<keyword evidence="5 10" id="KW-1003">Cell membrane</keyword>
<dbReference type="Gene3D" id="1.10.3720.10">
    <property type="entry name" value="MetI-like"/>
    <property type="match status" value="1"/>
</dbReference>
<evidence type="ECO:0000313" key="12">
    <source>
        <dbReference type="EMBL" id="QOV90365.1"/>
    </source>
</evidence>
<evidence type="ECO:0000256" key="8">
    <source>
        <dbReference type="ARBA" id="ARBA00022989"/>
    </source>
</evidence>
<gene>
    <name evidence="12" type="primary">pstA</name>
    <name evidence="12" type="ORF">IPV69_03055</name>
</gene>
<keyword evidence="7 10" id="KW-0812">Transmembrane</keyword>
<dbReference type="NCBIfam" id="TIGR00974">
    <property type="entry name" value="3a0107s02c"/>
    <property type="match status" value="1"/>
</dbReference>
<dbReference type="KEGG" id="hbs:IPV69_03055"/>
<reference evidence="12 13" key="1">
    <citation type="submission" date="2020-10" db="EMBL/GenBank/DDBJ databases">
        <title>Wide distribution of Phycisphaera-like planctomycetes from WD2101 soil group in peatlands and genome analysis of the first cultivated representative.</title>
        <authorList>
            <person name="Dedysh S.N."/>
            <person name="Beletsky A.V."/>
            <person name="Ivanova A."/>
            <person name="Kulichevskaya I.S."/>
            <person name="Suzina N.E."/>
            <person name="Philippov D.A."/>
            <person name="Rakitin A.L."/>
            <person name="Mardanov A.V."/>
            <person name="Ravin N.V."/>
        </authorList>
    </citation>
    <scope>NUCLEOTIDE SEQUENCE [LARGE SCALE GENOMIC DNA]</scope>
    <source>
        <strain evidence="12 13">M1803</strain>
    </source>
</reference>
<dbReference type="Pfam" id="PF00528">
    <property type="entry name" value="BPD_transp_1"/>
    <property type="match status" value="1"/>
</dbReference>
<dbReference type="AlphaFoldDB" id="A0A7M2WY10"/>
<dbReference type="GO" id="GO:0005886">
    <property type="term" value="C:plasma membrane"/>
    <property type="evidence" value="ECO:0007669"/>
    <property type="project" value="UniProtKB-SubCell"/>
</dbReference>
<dbReference type="InterPro" id="IPR035906">
    <property type="entry name" value="MetI-like_sf"/>
</dbReference>
<evidence type="ECO:0000256" key="1">
    <source>
        <dbReference type="ARBA" id="ARBA00004651"/>
    </source>
</evidence>
<evidence type="ECO:0000256" key="3">
    <source>
        <dbReference type="ARBA" id="ARBA00016864"/>
    </source>
</evidence>
<dbReference type="PANTHER" id="PTHR42922:SF1">
    <property type="entry name" value="PHOSPHATE TRANSPORT SYSTEM PERMEASE PROTEIN PSTA"/>
    <property type="match status" value="1"/>
</dbReference>
<feature type="transmembrane region" description="Helical" evidence="10">
    <location>
        <begin position="93"/>
        <end position="121"/>
    </location>
</feature>
<dbReference type="InterPro" id="IPR051408">
    <property type="entry name" value="Phosphate_transprt_permease"/>
</dbReference>
<proteinExistence type="inferred from homology"/>
<dbReference type="Proteomes" id="UP000593765">
    <property type="component" value="Chromosome"/>
</dbReference>
<organism evidence="12 13">
    <name type="scientific">Humisphaera borealis</name>
    <dbReference type="NCBI Taxonomy" id="2807512"/>
    <lineage>
        <taxon>Bacteria</taxon>
        <taxon>Pseudomonadati</taxon>
        <taxon>Planctomycetota</taxon>
        <taxon>Phycisphaerae</taxon>
        <taxon>Tepidisphaerales</taxon>
        <taxon>Tepidisphaeraceae</taxon>
        <taxon>Humisphaera</taxon>
    </lineage>
</organism>
<dbReference type="InterPro" id="IPR000515">
    <property type="entry name" value="MetI-like"/>
</dbReference>
<feature type="domain" description="ABC transmembrane type-1" evidence="11">
    <location>
        <begin position="93"/>
        <end position="304"/>
    </location>
</feature>
<evidence type="ECO:0000256" key="7">
    <source>
        <dbReference type="ARBA" id="ARBA00022692"/>
    </source>
</evidence>
<evidence type="ECO:0000256" key="4">
    <source>
        <dbReference type="ARBA" id="ARBA00022448"/>
    </source>
</evidence>
<keyword evidence="9 10" id="KW-0472">Membrane</keyword>
<feature type="transmembrane region" description="Helical" evidence="10">
    <location>
        <begin position="133"/>
        <end position="157"/>
    </location>
</feature>
<keyword evidence="8 10" id="KW-1133">Transmembrane helix</keyword>
<dbReference type="SUPFAM" id="SSF161098">
    <property type="entry name" value="MetI-like"/>
    <property type="match status" value="1"/>
</dbReference>
<dbReference type="PROSITE" id="PS50928">
    <property type="entry name" value="ABC_TM1"/>
    <property type="match status" value="1"/>
</dbReference>
<evidence type="ECO:0000313" key="13">
    <source>
        <dbReference type="Proteomes" id="UP000593765"/>
    </source>
</evidence>
<protein>
    <recommendedName>
        <fullName evidence="3 10">Phosphate transport system permease protein PstA</fullName>
    </recommendedName>
</protein>
<keyword evidence="13" id="KW-1185">Reference proteome</keyword>
<accession>A0A7M2WY10</accession>
<dbReference type="EMBL" id="CP063458">
    <property type="protein sequence ID" value="QOV90365.1"/>
    <property type="molecule type" value="Genomic_DNA"/>
</dbReference>
<evidence type="ECO:0000259" key="11">
    <source>
        <dbReference type="PROSITE" id="PS50928"/>
    </source>
</evidence>
<evidence type="ECO:0000256" key="5">
    <source>
        <dbReference type="ARBA" id="ARBA00022475"/>
    </source>
</evidence>
<evidence type="ECO:0000256" key="2">
    <source>
        <dbReference type="ARBA" id="ARBA00007069"/>
    </source>
</evidence>
<evidence type="ECO:0000256" key="6">
    <source>
        <dbReference type="ARBA" id="ARBA00022592"/>
    </source>
</evidence>
<dbReference type="RefSeq" id="WP_206293446.1">
    <property type="nucleotide sequence ID" value="NZ_CP063458.1"/>
</dbReference>
<dbReference type="CDD" id="cd06261">
    <property type="entry name" value="TM_PBP2"/>
    <property type="match status" value="1"/>
</dbReference>
<name>A0A7M2WY10_9BACT</name>
<feature type="transmembrane region" description="Helical" evidence="10">
    <location>
        <begin position="285"/>
        <end position="307"/>
    </location>
</feature>
<sequence length="315" mass="32958">MTAITPTKSPASTNLPASAFHRDYKSIRTLVSVGLSVLAGTLTVVACIPLFSVLFMLIVRGGTRLLQGGLAIFTELPPGAMAKPGEGGFGNAIVGTLTMVVVAVLIAVPFGIMAAIFLTTFGARNPLSTFVRFAAKVMTGLPSILAGVFAYVAVVLLTGGFSAVAGGVALSVLMIPIVMLTAEEAIKMVPQKMKDAAIGMGCTPAQVTWKITIPSAMPGILTGVMLAVARAAGETAPLIFTAMMNNFRWAIDGKQPFVHLMRPTSSMAVFIYNSSASFSQNLIDLAWAASLVLVMMVLFFNIGGQLLSRGSRPKR</sequence>
<dbReference type="GO" id="GO:0035435">
    <property type="term" value="P:phosphate ion transmembrane transport"/>
    <property type="evidence" value="ECO:0007669"/>
    <property type="project" value="InterPro"/>
</dbReference>
<feature type="transmembrane region" description="Helical" evidence="10">
    <location>
        <begin position="163"/>
        <end position="182"/>
    </location>
</feature>
<dbReference type="InterPro" id="IPR005672">
    <property type="entry name" value="Phosphate_PstA"/>
</dbReference>
<evidence type="ECO:0000256" key="10">
    <source>
        <dbReference type="RuleBase" id="RU363043"/>
    </source>
</evidence>
<feature type="transmembrane region" description="Helical" evidence="10">
    <location>
        <begin position="220"/>
        <end position="240"/>
    </location>
</feature>
<comment type="similarity">
    <text evidence="2 10">Belongs to the binding-protein-dependent transport system permease family. CysTW subfamily.</text>
</comment>